<feature type="compositionally biased region" description="Polar residues" evidence="15">
    <location>
        <begin position="658"/>
        <end position="679"/>
    </location>
</feature>
<feature type="domain" description="RING-type" evidence="17">
    <location>
        <begin position="14"/>
        <end position="55"/>
    </location>
</feature>
<dbReference type="GO" id="GO:0061630">
    <property type="term" value="F:ubiquitin protein ligase activity"/>
    <property type="evidence" value="ECO:0007669"/>
    <property type="project" value="UniProtKB-EC"/>
</dbReference>
<dbReference type="CDD" id="cd11785">
    <property type="entry name" value="SH3_SH3RF_C"/>
    <property type="match status" value="1"/>
</dbReference>
<dbReference type="SUPFAM" id="SSF50044">
    <property type="entry name" value="SH3-domain"/>
    <property type="match status" value="4"/>
</dbReference>
<feature type="compositionally biased region" description="Low complexity" evidence="15">
    <location>
        <begin position="523"/>
        <end position="537"/>
    </location>
</feature>
<feature type="region of interest" description="Disordered" evidence="15">
    <location>
        <begin position="848"/>
        <end position="920"/>
    </location>
</feature>
<accession>A0A0L0CHA6</accession>
<keyword evidence="11" id="KW-0862">Zinc</keyword>
<feature type="compositionally biased region" description="Low complexity" evidence="15">
    <location>
        <begin position="380"/>
        <end position="453"/>
    </location>
</feature>
<evidence type="ECO:0000256" key="6">
    <source>
        <dbReference type="ARBA" id="ARBA00022679"/>
    </source>
</evidence>
<dbReference type="Gene3D" id="2.30.30.40">
    <property type="entry name" value="SH3 Domains"/>
    <property type="match status" value="4"/>
</dbReference>
<dbReference type="GO" id="GO:0008270">
    <property type="term" value="F:zinc ion binding"/>
    <property type="evidence" value="ECO:0007669"/>
    <property type="project" value="UniProtKB-KW"/>
</dbReference>
<dbReference type="GO" id="GO:0016567">
    <property type="term" value="P:protein ubiquitination"/>
    <property type="evidence" value="ECO:0007669"/>
    <property type="project" value="UniProtKB-UniPathway"/>
</dbReference>
<dbReference type="InterPro" id="IPR036028">
    <property type="entry name" value="SH3-like_dom_sf"/>
</dbReference>
<evidence type="ECO:0000256" key="10">
    <source>
        <dbReference type="ARBA" id="ARBA00022786"/>
    </source>
</evidence>
<dbReference type="FunFam" id="3.30.40.10:FF:000077">
    <property type="entry name" value="E3 ubiquitin-protein ligase SH3RF1 isoform X1"/>
    <property type="match status" value="1"/>
</dbReference>
<feature type="compositionally biased region" description="Low complexity" evidence="15">
    <location>
        <begin position="883"/>
        <end position="900"/>
    </location>
</feature>
<dbReference type="InterPro" id="IPR035816">
    <property type="entry name" value="SH3RF1/SH3RF3_SH3_4"/>
</dbReference>
<dbReference type="PROSITE" id="PS50002">
    <property type="entry name" value="SH3"/>
    <property type="match status" value="4"/>
</dbReference>
<feature type="compositionally biased region" description="Polar residues" evidence="15">
    <location>
        <begin position="848"/>
        <end position="857"/>
    </location>
</feature>
<gene>
    <name evidence="18" type="ORF">FF38_01019</name>
</gene>
<dbReference type="SMART" id="SM00184">
    <property type="entry name" value="RING"/>
    <property type="match status" value="1"/>
</dbReference>
<evidence type="ECO:0000256" key="8">
    <source>
        <dbReference type="ARBA" id="ARBA00022737"/>
    </source>
</evidence>
<dbReference type="Pfam" id="PF13445">
    <property type="entry name" value="zf-RING_UBOX"/>
    <property type="match status" value="1"/>
</dbReference>
<feature type="region of interest" description="Disordered" evidence="15">
    <location>
        <begin position="658"/>
        <end position="699"/>
    </location>
</feature>
<dbReference type="AlphaFoldDB" id="A0A0L0CHA6"/>
<comment type="caution">
    <text evidence="18">The sequence shown here is derived from an EMBL/GenBank/DDBJ whole genome shotgun (WGS) entry which is preliminary data.</text>
</comment>
<feature type="compositionally biased region" description="Polar residues" evidence="15">
    <location>
        <begin position="166"/>
        <end position="176"/>
    </location>
</feature>
<feature type="domain" description="SH3" evidence="16">
    <location>
        <begin position="263"/>
        <end position="325"/>
    </location>
</feature>
<dbReference type="UniPathway" id="UPA00143"/>
<keyword evidence="12" id="KW-0832">Ubl conjugation</keyword>
<evidence type="ECO:0000256" key="11">
    <source>
        <dbReference type="ARBA" id="ARBA00022833"/>
    </source>
</evidence>
<evidence type="ECO:0000313" key="19">
    <source>
        <dbReference type="Proteomes" id="UP000037069"/>
    </source>
</evidence>
<dbReference type="PROSITE" id="PS50089">
    <property type="entry name" value="ZF_RING_2"/>
    <property type="match status" value="1"/>
</dbReference>
<dbReference type="OMA" id="ISSSWHG"/>
<dbReference type="STRING" id="7375.A0A0L0CHA6"/>
<dbReference type="PANTHER" id="PTHR14167">
    <property type="entry name" value="SH3 DOMAIN-CONTAINING"/>
    <property type="match status" value="1"/>
</dbReference>
<dbReference type="InterPro" id="IPR028502">
    <property type="entry name" value="SH3RF3_RING-HC_Zfn"/>
</dbReference>
<evidence type="ECO:0000256" key="2">
    <source>
        <dbReference type="ARBA" id="ARBA00004906"/>
    </source>
</evidence>
<feature type="domain" description="SH3" evidence="16">
    <location>
        <begin position="203"/>
        <end position="262"/>
    </location>
</feature>
<proteinExistence type="inferred from homology"/>
<dbReference type="PROSITE" id="PS00518">
    <property type="entry name" value="ZF_RING_1"/>
    <property type="match status" value="1"/>
</dbReference>
<sequence length="1098" mass="120136">RKMDEHTLNDLLECSVCLERLDTSSKVLPCQHTFCRKCLEVIYASRQELRCPECRILVETKIDDLPPNVLLMRILEGMKNAASKQHSIINEITKETNEKKETLRLLTTATTSGGAGVPATATAGLNSNISNEERMRQQIQQQQLKQRQQQILQFQQQIQQQHHLHATQNQATITHHQQQPTSQQQQLASTQQPQSQQNQTRRCIVPHAYALYDFDSNEANDLKFKKGDLILLKRKIDSNWYVGQLKGAEGNFPINYVQIVVPLPTSQCVALYDFKMGPNEEEGCLTFKKGTVIQVLRRVDHNWAEGRIGSSIGIFPIAFVELNQLAKQLLDGFVLNSTATQQQQPSNTHNGPQNTNNDARHLPPLPPIIDPTLNTNTGDSTTSSSTVSSNTNTASSSSNSSTTTSPTAAAASVNPTNSSNSASFHSMPNSPQSSKSSTPQHSSTNTSTNPTNSVRMRNNDLKHKRHSLNALLSNGSTALSIMQTNRHSAEILSVPNDFDNEPTSSTMSTSAAGQTIAAREQQVHSSNIPSVSNSHSSQIAQKEIPTSTTSTSSSSTLQQASRHNVLKTCVQQNMPPSLPWGYLALYPYKPRKADELELKKGCVYMVTERCLDGWFKGKNWKDISGVFPGNYVTPLRARDQQQLMHSWKLIPPSATMQSNYQSASNLSHQAAPTINTTGGHATPQQQQQLSPSYPSSMRNDLENINARLTLANLTPHQAMPPDLPPRYMAISPTPTNVTNSNNITLTSKENRDKEAQKEKPTSTGCISTSSSSSSSQSTASSASAGLKKFLTHIKSRSKSPSAAVAAAAVAASVASIQTNVITQSHNNAPNQIQQHNVKNNASSLQTQMTNMSSSSLTPVHVRSGSCPSQLLQNLPTDVHLNENNKSSTTNNSQQSSPQNQYGSHRIKGPKERASLENTRPTIDSTLRSIYANHIQQQSALMASNKCGQQYQQQPHQLPLPTNSNPNLNNTAIAIHHRKSHSLDASNILQSSPITPTTSTFSNNGAGSGVANLKTSAPQCNINAAAIHASATTKSTQNMSESRFRCVVPYPPNSDVELELQVGDIIFVYRKQKNGWYKGTNSRTYKTGLFPASFVEPDL</sequence>
<comment type="catalytic activity">
    <reaction evidence="1">
        <text>S-ubiquitinyl-[E2 ubiquitin-conjugating enzyme]-L-cysteine + [acceptor protein]-L-lysine = [E2 ubiquitin-conjugating enzyme]-L-cysteine + N(6)-ubiquitinyl-[acceptor protein]-L-lysine.</text>
        <dbReference type="EC" id="2.3.2.27"/>
    </reaction>
</comment>
<feature type="domain" description="SH3" evidence="16">
    <location>
        <begin position="577"/>
        <end position="637"/>
    </location>
</feature>
<keyword evidence="9 13" id="KW-0863">Zinc-finger</keyword>
<evidence type="ECO:0000259" key="16">
    <source>
        <dbReference type="PROSITE" id="PS50002"/>
    </source>
</evidence>
<dbReference type="Pfam" id="PF14604">
    <property type="entry name" value="SH3_9"/>
    <property type="match status" value="2"/>
</dbReference>
<dbReference type="OrthoDB" id="2163411at2759"/>
<organism evidence="18 19">
    <name type="scientific">Lucilia cuprina</name>
    <name type="common">Green bottle fly</name>
    <name type="synonym">Australian sheep blowfly</name>
    <dbReference type="NCBI Taxonomy" id="7375"/>
    <lineage>
        <taxon>Eukaryota</taxon>
        <taxon>Metazoa</taxon>
        <taxon>Ecdysozoa</taxon>
        <taxon>Arthropoda</taxon>
        <taxon>Hexapoda</taxon>
        <taxon>Insecta</taxon>
        <taxon>Pterygota</taxon>
        <taxon>Neoptera</taxon>
        <taxon>Endopterygota</taxon>
        <taxon>Diptera</taxon>
        <taxon>Brachycera</taxon>
        <taxon>Muscomorpha</taxon>
        <taxon>Oestroidea</taxon>
        <taxon>Calliphoridae</taxon>
        <taxon>Luciliinae</taxon>
        <taxon>Lucilia</taxon>
    </lineage>
</organism>
<dbReference type="InterPro" id="IPR050384">
    <property type="entry name" value="Endophilin_SH3RF"/>
</dbReference>
<dbReference type="Pfam" id="PF00018">
    <property type="entry name" value="SH3_1"/>
    <property type="match status" value="2"/>
</dbReference>
<feature type="compositionally biased region" description="Low complexity" evidence="15">
    <location>
        <begin position="546"/>
        <end position="556"/>
    </location>
</feature>
<dbReference type="PANTHER" id="PTHR14167:SF51">
    <property type="entry name" value="RING-TYPE E3 UBIQUITIN TRANSFERASE"/>
    <property type="match status" value="1"/>
</dbReference>
<dbReference type="EC" id="2.3.2.27" evidence="4"/>
<feature type="region of interest" description="Disordered" evidence="15">
    <location>
        <begin position="340"/>
        <end position="456"/>
    </location>
</feature>
<evidence type="ECO:0000256" key="13">
    <source>
        <dbReference type="PROSITE-ProRule" id="PRU00175"/>
    </source>
</evidence>
<keyword evidence="10" id="KW-0833">Ubl conjugation pathway</keyword>
<dbReference type="InterPro" id="IPR017907">
    <property type="entry name" value="Znf_RING_CS"/>
</dbReference>
<evidence type="ECO:0000256" key="9">
    <source>
        <dbReference type="ARBA" id="ARBA00022771"/>
    </source>
</evidence>
<dbReference type="Proteomes" id="UP000037069">
    <property type="component" value="Unassembled WGS sequence"/>
</dbReference>
<dbReference type="CDD" id="cd16750">
    <property type="entry name" value="RING-HC_SH3RF3"/>
    <property type="match status" value="1"/>
</dbReference>
<reference evidence="18 19" key="1">
    <citation type="journal article" date="2015" name="Nat. Commun.">
        <title>Lucilia cuprina genome unlocks parasitic fly biology to underpin future interventions.</title>
        <authorList>
            <person name="Anstead C.A."/>
            <person name="Korhonen P.K."/>
            <person name="Young N.D."/>
            <person name="Hall R.S."/>
            <person name="Jex A.R."/>
            <person name="Murali S.C."/>
            <person name="Hughes D.S."/>
            <person name="Lee S.F."/>
            <person name="Perry T."/>
            <person name="Stroehlein A.J."/>
            <person name="Ansell B.R."/>
            <person name="Breugelmans B."/>
            <person name="Hofmann A."/>
            <person name="Qu J."/>
            <person name="Dugan S."/>
            <person name="Lee S.L."/>
            <person name="Chao H."/>
            <person name="Dinh H."/>
            <person name="Han Y."/>
            <person name="Doddapaneni H.V."/>
            <person name="Worley K.C."/>
            <person name="Muzny D.M."/>
            <person name="Ioannidis P."/>
            <person name="Waterhouse R.M."/>
            <person name="Zdobnov E.M."/>
            <person name="James P.J."/>
            <person name="Bagnall N.H."/>
            <person name="Kotze A.C."/>
            <person name="Gibbs R.A."/>
            <person name="Richards S."/>
            <person name="Batterham P."/>
            <person name="Gasser R.B."/>
        </authorList>
    </citation>
    <scope>NUCLEOTIDE SEQUENCE [LARGE SCALE GENOMIC DNA]</scope>
    <source>
        <strain evidence="18 19">LS</strain>
        <tissue evidence="18">Full body</tissue>
    </source>
</reference>
<feature type="compositionally biased region" description="Polar residues" evidence="15">
    <location>
        <begin position="340"/>
        <end position="357"/>
    </location>
</feature>
<name>A0A0L0CHA6_LUCCU</name>
<keyword evidence="5 14" id="KW-0728">SH3 domain</keyword>
<keyword evidence="6" id="KW-0808">Transferase</keyword>
<dbReference type="PRINTS" id="PR00452">
    <property type="entry name" value="SH3DOMAIN"/>
</dbReference>
<evidence type="ECO:0000313" key="18">
    <source>
        <dbReference type="EMBL" id="KNC31621.1"/>
    </source>
</evidence>
<feature type="region of interest" description="Disordered" evidence="15">
    <location>
        <begin position="499"/>
        <end position="558"/>
    </location>
</feature>
<feature type="compositionally biased region" description="Low complexity" evidence="15">
    <location>
        <begin position="683"/>
        <end position="696"/>
    </location>
</feature>
<comment type="pathway">
    <text evidence="2">Protein modification; protein ubiquitination.</text>
</comment>
<dbReference type="InterPro" id="IPR027370">
    <property type="entry name" value="Znf-RING_euk"/>
</dbReference>
<dbReference type="CDD" id="cd11787">
    <property type="entry name" value="SH3_SH3RF_2"/>
    <property type="match status" value="1"/>
</dbReference>
<evidence type="ECO:0000256" key="14">
    <source>
        <dbReference type="PROSITE-ProRule" id="PRU00192"/>
    </source>
</evidence>
<feature type="domain" description="SH3" evidence="16">
    <location>
        <begin position="1038"/>
        <end position="1098"/>
    </location>
</feature>
<keyword evidence="19" id="KW-1185">Reference proteome</keyword>
<evidence type="ECO:0000256" key="3">
    <source>
        <dbReference type="ARBA" id="ARBA00008649"/>
    </source>
</evidence>
<feature type="region of interest" description="Disordered" evidence="15">
    <location>
        <begin position="163"/>
        <end position="200"/>
    </location>
</feature>
<dbReference type="SUPFAM" id="SSF57850">
    <property type="entry name" value="RING/U-box"/>
    <property type="match status" value="1"/>
</dbReference>
<dbReference type="SMART" id="SM00326">
    <property type="entry name" value="SH3"/>
    <property type="match status" value="4"/>
</dbReference>
<evidence type="ECO:0000256" key="4">
    <source>
        <dbReference type="ARBA" id="ARBA00012483"/>
    </source>
</evidence>
<feature type="compositionally biased region" description="Low complexity" evidence="15">
    <location>
        <begin position="177"/>
        <end position="200"/>
    </location>
</feature>
<evidence type="ECO:0000256" key="15">
    <source>
        <dbReference type="SAM" id="MobiDB-lite"/>
    </source>
</evidence>
<dbReference type="Gene3D" id="3.30.40.10">
    <property type="entry name" value="Zinc/RING finger domain, C3HC4 (zinc finger)"/>
    <property type="match status" value="1"/>
</dbReference>
<evidence type="ECO:0000259" key="17">
    <source>
        <dbReference type="PROSITE" id="PS50089"/>
    </source>
</evidence>
<protein>
    <recommendedName>
        <fullName evidence="4">RING-type E3 ubiquitin transferase</fullName>
        <ecNumber evidence="4">2.3.2.27</ecNumber>
    </recommendedName>
</protein>
<dbReference type="PRINTS" id="PR00499">
    <property type="entry name" value="P67PHOX"/>
</dbReference>
<feature type="region of interest" description="Disordered" evidence="15">
    <location>
        <begin position="715"/>
        <end position="779"/>
    </location>
</feature>
<evidence type="ECO:0000256" key="12">
    <source>
        <dbReference type="ARBA" id="ARBA00022843"/>
    </source>
</evidence>
<feature type="compositionally biased region" description="Polar residues" evidence="15">
    <location>
        <begin position="501"/>
        <end position="513"/>
    </location>
</feature>
<comment type="similarity">
    <text evidence="3">Belongs to the SH3RF family.</text>
</comment>
<feature type="compositionally biased region" description="Basic and acidic residues" evidence="15">
    <location>
        <begin position="748"/>
        <end position="760"/>
    </location>
</feature>
<evidence type="ECO:0000256" key="7">
    <source>
        <dbReference type="ARBA" id="ARBA00022723"/>
    </source>
</evidence>
<keyword evidence="8" id="KW-0677">Repeat</keyword>
<feature type="compositionally biased region" description="Low complexity" evidence="15">
    <location>
        <begin position="767"/>
        <end position="779"/>
    </location>
</feature>
<evidence type="ECO:0000256" key="1">
    <source>
        <dbReference type="ARBA" id="ARBA00000900"/>
    </source>
</evidence>
<dbReference type="InterPro" id="IPR001841">
    <property type="entry name" value="Znf_RING"/>
</dbReference>
<feature type="compositionally biased region" description="Low complexity" evidence="15">
    <location>
        <begin position="730"/>
        <end position="744"/>
    </location>
</feature>
<feature type="non-terminal residue" evidence="18">
    <location>
        <position position="1"/>
    </location>
</feature>
<feature type="compositionally biased region" description="Polar residues" evidence="15">
    <location>
        <begin position="865"/>
        <end position="875"/>
    </location>
</feature>
<dbReference type="CDD" id="cd11783">
    <property type="entry name" value="SH3_SH3RF_3"/>
    <property type="match status" value="1"/>
</dbReference>
<dbReference type="InterPro" id="IPR001452">
    <property type="entry name" value="SH3_domain"/>
</dbReference>
<dbReference type="InterPro" id="IPR013083">
    <property type="entry name" value="Znf_RING/FYVE/PHD"/>
</dbReference>
<evidence type="ECO:0000256" key="5">
    <source>
        <dbReference type="ARBA" id="ARBA00022443"/>
    </source>
</evidence>
<keyword evidence="7" id="KW-0479">Metal-binding</keyword>
<dbReference type="EMBL" id="JRES01000408">
    <property type="protein sequence ID" value="KNC31621.1"/>
    <property type="molecule type" value="Genomic_DNA"/>
</dbReference>